<evidence type="ECO:0000313" key="1">
    <source>
        <dbReference type="EMBL" id="CAF9916694.1"/>
    </source>
</evidence>
<dbReference type="EMBL" id="CAJPDR010000092">
    <property type="protein sequence ID" value="CAF9916694.1"/>
    <property type="molecule type" value="Genomic_DNA"/>
</dbReference>
<evidence type="ECO:0000313" key="2">
    <source>
        <dbReference type="Proteomes" id="UP000664203"/>
    </source>
</evidence>
<dbReference type="OrthoDB" id="5363076at2759"/>
<dbReference type="Proteomes" id="UP000664203">
    <property type="component" value="Unassembled WGS sequence"/>
</dbReference>
<comment type="caution">
    <text evidence="1">The sequence shown here is derived from an EMBL/GenBank/DDBJ whole genome shotgun (WGS) entry which is preliminary data.</text>
</comment>
<gene>
    <name evidence="1" type="ORF">ALECFALPRED_010821</name>
</gene>
<keyword evidence="2" id="KW-1185">Reference proteome</keyword>
<sequence>MASTTTIDIDLLYQQLDHSLARIQEKDKELTTRLKDIHYDLKAALYTSNGIEKLHSDGLAIPEDGIASLKEAKKYVRTVRDEMKDLFDLLFVDDWPDDPERGDSGKAETVHQ</sequence>
<reference evidence="1" key="1">
    <citation type="submission" date="2021-03" db="EMBL/GenBank/DDBJ databases">
        <authorList>
            <person name="Tagirdzhanova G."/>
        </authorList>
    </citation>
    <scope>NUCLEOTIDE SEQUENCE</scope>
</reference>
<name>A0A8H3F452_9LECA</name>
<protein>
    <submittedName>
        <fullName evidence="1">Uncharacterized protein</fullName>
    </submittedName>
</protein>
<dbReference type="AlphaFoldDB" id="A0A8H3F452"/>
<proteinExistence type="predicted"/>
<organism evidence="1 2">
    <name type="scientific">Alectoria fallacina</name>
    <dbReference type="NCBI Taxonomy" id="1903189"/>
    <lineage>
        <taxon>Eukaryota</taxon>
        <taxon>Fungi</taxon>
        <taxon>Dikarya</taxon>
        <taxon>Ascomycota</taxon>
        <taxon>Pezizomycotina</taxon>
        <taxon>Lecanoromycetes</taxon>
        <taxon>OSLEUM clade</taxon>
        <taxon>Lecanoromycetidae</taxon>
        <taxon>Lecanorales</taxon>
        <taxon>Lecanorineae</taxon>
        <taxon>Parmeliaceae</taxon>
        <taxon>Alectoria</taxon>
    </lineage>
</organism>
<accession>A0A8H3F452</accession>